<evidence type="ECO:0000313" key="2">
    <source>
        <dbReference type="Proteomes" id="UP000514713"/>
    </source>
</evidence>
<keyword evidence="2" id="KW-1185">Reference proteome</keyword>
<evidence type="ECO:0000313" key="1">
    <source>
        <dbReference type="EMBL" id="QMS89218.1"/>
    </source>
</evidence>
<organism evidence="1 2">
    <name type="scientific">Nostoc edaphicum CCNP1411</name>
    <dbReference type="NCBI Taxonomy" id="1472755"/>
    <lineage>
        <taxon>Bacteria</taxon>
        <taxon>Bacillati</taxon>
        <taxon>Cyanobacteriota</taxon>
        <taxon>Cyanophyceae</taxon>
        <taxon>Nostocales</taxon>
        <taxon>Nostocaceae</taxon>
        <taxon>Nostoc</taxon>
    </lineage>
</organism>
<dbReference type="Proteomes" id="UP000514713">
    <property type="component" value="Chromosome"/>
</dbReference>
<dbReference type="EMBL" id="CP054698">
    <property type="protein sequence ID" value="QMS89218.1"/>
    <property type="molecule type" value="Genomic_DNA"/>
</dbReference>
<gene>
    <name evidence="1" type="ORF">HUN01_17130</name>
</gene>
<accession>A0A7D7LBY1</accession>
<protein>
    <submittedName>
        <fullName evidence="1">Uncharacterized protein</fullName>
    </submittedName>
</protein>
<proteinExistence type="predicted"/>
<dbReference type="AlphaFoldDB" id="A0A7D7LBY1"/>
<reference evidence="2" key="1">
    <citation type="submission" date="2020-06" db="EMBL/GenBank/DDBJ databases">
        <title>Nostoc edaphicum CCNP1411 genome.</title>
        <authorList>
            <person name="Fidor A."/>
            <person name="Grabski M."/>
            <person name="Gawor J."/>
            <person name="Gromadka R."/>
            <person name="Wegrzyn G."/>
            <person name="Mazur-Marzec H."/>
        </authorList>
    </citation>
    <scope>NUCLEOTIDE SEQUENCE [LARGE SCALE GENOMIC DNA]</scope>
    <source>
        <strain evidence="2">CCNP1411</strain>
    </source>
</reference>
<name>A0A7D7LBY1_9NOSO</name>
<sequence length="112" mass="12567">MTAGSLFWSMEGLVSSAEAQSFEPVSIIISQSSKPVTYMTVLDKNTIVIQITEGEFNFHGYLERTSGNTFIGENEQVRVIYDRGTKQVVVINKKTGTEFYNYYFSDTNEGAL</sequence>
<dbReference type="KEGG" id="ned:HUN01_17130"/>